<protein>
    <submittedName>
        <fullName evidence="2">Uncharacterized protein</fullName>
    </submittedName>
</protein>
<dbReference type="Pfam" id="PF13326">
    <property type="entry name" value="PSII_Pbs27"/>
    <property type="match status" value="1"/>
</dbReference>
<dbReference type="InterPro" id="IPR025585">
    <property type="entry name" value="PSII_Psb27"/>
</dbReference>
<dbReference type="InterPro" id="IPR038450">
    <property type="entry name" value="PSII_Psb27_sf"/>
</dbReference>
<proteinExistence type="inferred from homology"/>
<name>A0A7S3QL42_DUNTE</name>
<reference evidence="2" key="1">
    <citation type="submission" date="2021-01" db="EMBL/GenBank/DDBJ databases">
        <authorList>
            <person name="Corre E."/>
            <person name="Pelletier E."/>
            <person name="Niang G."/>
            <person name="Scheremetjew M."/>
            <person name="Finn R."/>
            <person name="Kale V."/>
            <person name="Holt S."/>
            <person name="Cochrane G."/>
            <person name="Meng A."/>
            <person name="Brown T."/>
            <person name="Cohen L."/>
        </authorList>
    </citation>
    <scope>NUCLEOTIDE SEQUENCE</scope>
    <source>
        <strain evidence="2">CCMP1320</strain>
    </source>
</reference>
<accession>A0A7S3QL42</accession>
<organism evidence="2">
    <name type="scientific">Dunaliella tertiolecta</name>
    <name type="common">Green alga</name>
    <dbReference type="NCBI Taxonomy" id="3047"/>
    <lineage>
        <taxon>Eukaryota</taxon>
        <taxon>Viridiplantae</taxon>
        <taxon>Chlorophyta</taxon>
        <taxon>core chlorophytes</taxon>
        <taxon>Chlorophyceae</taxon>
        <taxon>CS clade</taxon>
        <taxon>Chlamydomonadales</taxon>
        <taxon>Dunaliellaceae</taxon>
        <taxon>Dunaliella</taxon>
    </lineage>
</organism>
<dbReference type="PANTHER" id="PTHR34041">
    <property type="entry name" value="PHOTOSYSTEM II REPAIR PROTEIN PSB27-H1, CHLOROPLASTIC"/>
    <property type="match status" value="1"/>
</dbReference>
<dbReference type="GO" id="GO:0009543">
    <property type="term" value="C:chloroplast thylakoid lumen"/>
    <property type="evidence" value="ECO:0007669"/>
    <property type="project" value="TreeGrafter"/>
</dbReference>
<dbReference type="Gene3D" id="1.20.58.810">
    <property type="entry name" value="Photosystem II Pbs27"/>
    <property type="match status" value="1"/>
</dbReference>
<evidence type="ECO:0000256" key="1">
    <source>
        <dbReference type="SAM" id="MobiDB-lite"/>
    </source>
</evidence>
<dbReference type="GO" id="GO:0010207">
    <property type="term" value="P:photosystem II assembly"/>
    <property type="evidence" value="ECO:0007669"/>
    <property type="project" value="InterPro"/>
</dbReference>
<dbReference type="GO" id="GO:0009523">
    <property type="term" value="C:photosystem II"/>
    <property type="evidence" value="ECO:0007669"/>
    <property type="project" value="InterPro"/>
</dbReference>
<feature type="region of interest" description="Disordered" evidence="1">
    <location>
        <begin position="209"/>
        <end position="234"/>
    </location>
</feature>
<gene>
    <name evidence="2" type="ORF">DTER00134_LOCUS1307</name>
</gene>
<dbReference type="GO" id="GO:0010206">
    <property type="term" value="P:photosystem II repair"/>
    <property type="evidence" value="ECO:0007669"/>
    <property type="project" value="InterPro"/>
</dbReference>
<dbReference type="HAMAP" id="MF_01481">
    <property type="entry name" value="PSII_Psb27"/>
    <property type="match status" value="1"/>
</dbReference>
<dbReference type="PANTHER" id="PTHR34041:SF3">
    <property type="entry name" value="PHOTOSYSTEM II D1 PRECURSOR PROCESSING PROTEIN PSB27-H2, CHLOROPLASTIC"/>
    <property type="match status" value="1"/>
</dbReference>
<dbReference type="AlphaFoldDB" id="A0A7S3QL42"/>
<dbReference type="EMBL" id="HBIP01003030">
    <property type="protein sequence ID" value="CAE0486268.1"/>
    <property type="molecule type" value="Transcribed_RNA"/>
</dbReference>
<sequence>MKHTQLKTQHSTGLATKPHHRVLAVCKHSSIRYACQVSCQCDRKDALGNLSHASTSADPDRWPNSHGVDRRSALAMGAALLGGPTRALCGLPAQANEAPTPPNQKLPKAYVEVVQRVIKSLRESIEAEQKDGKETEVRRKADPAKEALQVFVKRWRDDPKVQQHPSHESIKGVLLELSSFYQTAGPRARMPADVQERLLGLLASAESSLAATPGAKQSSKEKDTTSKSGSTLSLFDEKSELEELLPKVRD</sequence>
<evidence type="ECO:0000313" key="2">
    <source>
        <dbReference type="EMBL" id="CAE0486268.1"/>
    </source>
</evidence>